<feature type="region of interest" description="Disordered" evidence="1">
    <location>
        <begin position="113"/>
        <end position="136"/>
    </location>
</feature>
<evidence type="ECO:0000313" key="3">
    <source>
        <dbReference type="Proteomes" id="UP000704712"/>
    </source>
</evidence>
<organism evidence="2 3">
    <name type="scientific">Phytophthora infestans</name>
    <name type="common">Potato late blight agent</name>
    <name type="synonym">Botrytis infestans</name>
    <dbReference type="NCBI Taxonomy" id="4787"/>
    <lineage>
        <taxon>Eukaryota</taxon>
        <taxon>Sar</taxon>
        <taxon>Stramenopiles</taxon>
        <taxon>Oomycota</taxon>
        <taxon>Peronosporomycetes</taxon>
        <taxon>Peronosporales</taxon>
        <taxon>Peronosporaceae</taxon>
        <taxon>Phytophthora</taxon>
    </lineage>
</organism>
<reference evidence="2" key="1">
    <citation type="submission" date="2020-03" db="EMBL/GenBank/DDBJ databases">
        <title>Hybrid Assembly of Korean Phytophthora infestans isolates.</title>
        <authorList>
            <person name="Prokchorchik M."/>
            <person name="Lee Y."/>
            <person name="Seo J."/>
            <person name="Cho J.-H."/>
            <person name="Park Y.-E."/>
            <person name="Jang D.-C."/>
            <person name="Im J.-S."/>
            <person name="Choi J.-G."/>
            <person name="Park H.-J."/>
            <person name="Lee G.-B."/>
            <person name="Lee Y.-G."/>
            <person name="Hong S.-Y."/>
            <person name="Cho K."/>
            <person name="Sohn K.H."/>
        </authorList>
    </citation>
    <scope>NUCLEOTIDE SEQUENCE</scope>
    <source>
        <strain evidence="2">KR_2_A2</strain>
    </source>
</reference>
<accession>A0A8S9UW26</accession>
<comment type="caution">
    <text evidence="2">The sequence shown here is derived from an EMBL/GenBank/DDBJ whole genome shotgun (WGS) entry which is preliminary data.</text>
</comment>
<evidence type="ECO:0000256" key="1">
    <source>
        <dbReference type="SAM" id="MobiDB-lite"/>
    </source>
</evidence>
<feature type="compositionally biased region" description="Basic and acidic residues" evidence="1">
    <location>
        <begin position="43"/>
        <end position="57"/>
    </location>
</feature>
<name>A0A8S9UW26_PHYIN</name>
<evidence type="ECO:0000313" key="2">
    <source>
        <dbReference type="EMBL" id="KAF4143947.1"/>
    </source>
</evidence>
<feature type="region of interest" description="Disordered" evidence="1">
    <location>
        <begin position="1"/>
        <end position="57"/>
    </location>
</feature>
<feature type="compositionally biased region" description="Basic and acidic residues" evidence="1">
    <location>
        <begin position="171"/>
        <end position="185"/>
    </location>
</feature>
<proteinExistence type="predicted"/>
<dbReference type="EMBL" id="JAACNO010000941">
    <property type="protein sequence ID" value="KAF4143947.1"/>
    <property type="molecule type" value="Genomic_DNA"/>
</dbReference>
<protein>
    <submittedName>
        <fullName evidence="2">Uncharacterized protein</fullName>
    </submittedName>
</protein>
<dbReference type="Proteomes" id="UP000704712">
    <property type="component" value="Unassembled WGS sequence"/>
</dbReference>
<gene>
    <name evidence="2" type="ORF">GN958_ATG06886</name>
</gene>
<dbReference type="AlphaFoldDB" id="A0A8S9UW26"/>
<sequence>MPSQSLTGHKRRISDESVLQRTPLRRRVQHRQDNQVQNIYGNGDEKRENYNGKRKPDTFLLSSPTDVSDATVMQQIRAKQAKASGLPNLSLLPPAESVVTKVDPMAKEEASELEEEAEAGALTPRPTVYRRMAPRPPVSHRRTYGLNRARFGVGIVRCRNCKLNDEDTETEDKSPKSSPLREHSSSVKASKLLMEGADRGYSEDNNSEILENQVGALVLPIDPTQACFDRSFNEDQWQLRSPSPDEKFVPENSCCATTCEKTLQ</sequence>
<feature type="region of interest" description="Disordered" evidence="1">
    <location>
        <begin position="165"/>
        <end position="192"/>
    </location>
</feature>